<feature type="region of interest" description="Disordered" evidence="4">
    <location>
        <begin position="578"/>
        <end position="630"/>
    </location>
</feature>
<feature type="compositionally biased region" description="Polar residues" evidence="4">
    <location>
        <begin position="146"/>
        <end position="167"/>
    </location>
</feature>
<dbReference type="GO" id="GO:0005634">
    <property type="term" value="C:nucleus"/>
    <property type="evidence" value="ECO:0007669"/>
    <property type="project" value="UniProtKB-SubCell"/>
</dbReference>
<evidence type="ECO:0000256" key="4">
    <source>
        <dbReference type="SAM" id="MobiDB-lite"/>
    </source>
</evidence>
<dbReference type="Pfam" id="PF00046">
    <property type="entry name" value="Homeodomain"/>
    <property type="match status" value="1"/>
</dbReference>
<keyword evidence="2 3" id="KW-0539">Nucleus</keyword>
<dbReference type="Gene3D" id="1.10.10.60">
    <property type="entry name" value="Homeodomain-like"/>
    <property type="match status" value="1"/>
</dbReference>
<dbReference type="SMART" id="SM00389">
    <property type="entry name" value="HOX"/>
    <property type="match status" value="1"/>
</dbReference>
<evidence type="ECO:0000256" key="1">
    <source>
        <dbReference type="ARBA" id="ARBA00004123"/>
    </source>
</evidence>
<dbReference type="InterPro" id="IPR050649">
    <property type="entry name" value="Paired_Homeobox_TFs"/>
</dbReference>
<feature type="compositionally biased region" description="Polar residues" evidence="4">
    <location>
        <begin position="334"/>
        <end position="354"/>
    </location>
</feature>
<dbReference type="PANTHER" id="PTHR24329">
    <property type="entry name" value="HOMEOBOX PROTEIN ARISTALESS"/>
    <property type="match status" value="1"/>
</dbReference>
<evidence type="ECO:0000256" key="2">
    <source>
        <dbReference type="PROSITE-ProRule" id="PRU00108"/>
    </source>
</evidence>
<comment type="caution">
    <text evidence="6">The sequence shown here is derived from an EMBL/GenBank/DDBJ whole genome shotgun (WGS) entry which is preliminary data.</text>
</comment>
<dbReference type="PANTHER" id="PTHR24329:SF577">
    <property type="entry name" value="HOMEOBOX PROTEIN UNC-42"/>
    <property type="match status" value="1"/>
</dbReference>
<proteinExistence type="predicted"/>
<feature type="compositionally biased region" description="Polar residues" evidence="4">
    <location>
        <begin position="1112"/>
        <end position="1122"/>
    </location>
</feature>
<feature type="compositionally biased region" description="Low complexity" evidence="4">
    <location>
        <begin position="15"/>
        <end position="33"/>
    </location>
</feature>
<keyword evidence="2 3" id="KW-0238">DNA-binding</keyword>
<organism evidence="6 7">
    <name type="scientific">Calicophoron daubneyi</name>
    <name type="common">Rumen fluke</name>
    <name type="synonym">Paramphistomum daubneyi</name>
    <dbReference type="NCBI Taxonomy" id="300641"/>
    <lineage>
        <taxon>Eukaryota</taxon>
        <taxon>Metazoa</taxon>
        <taxon>Spiralia</taxon>
        <taxon>Lophotrochozoa</taxon>
        <taxon>Platyhelminthes</taxon>
        <taxon>Trematoda</taxon>
        <taxon>Digenea</taxon>
        <taxon>Plagiorchiida</taxon>
        <taxon>Pronocephalata</taxon>
        <taxon>Paramphistomoidea</taxon>
        <taxon>Paramphistomidae</taxon>
        <taxon>Calicophoron</taxon>
    </lineage>
</organism>
<feature type="region of interest" description="Disordered" evidence="4">
    <location>
        <begin position="703"/>
        <end position="782"/>
    </location>
</feature>
<dbReference type="GO" id="GO:0000977">
    <property type="term" value="F:RNA polymerase II transcription regulatory region sequence-specific DNA binding"/>
    <property type="evidence" value="ECO:0007669"/>
    <property type="project" value="TreeGrafter"/>
</dbReference>
<feature type="compositionally biased region" description="Polar residues" evidence="4">
    <location>
        <begin position="604"/>
        <end position="626"/>
    </location>
</feature>
<feature type="region of interest" description="Disordered" evidence="4">
    <location>
        <begin position="1196"/>
        <end position="1221"/>
    </location>
</feature>
<protein>
    <recommendedName>
        <fullName evidence="5">Homeobox domain-containing protein</fullName>
    </recommendedName>
</protein>
<dbReference type="PROSITE" id="PS50071">
    <property type="entry name" value="HOMEOBOX_2"/>
    <property type="match status" value="1"/>
</dbReference>
<dbReference type="InterPro" id="IPR009057">
    <property type="entry name" value="Homeodomain-like_sf"/>
</dbReference>
<feature type="DNA-binding region" description="Homeobox" evidence="2">
    <location>
        <begin position="498"/>
        <end position="580"/>
    </location>
</feature>
<sequence>MLSQSCLLQINGTRSPSATSTTASSSSSSPPSTGRIMCQDGLTGVAAKLSQQSPHEDELLTAELVRTAKDNASIVTTIAVAKSPGLVSMSSQHSGASDVIRHVSGSRFPSNFQSVEPDSLNCDLSGCAPASASAQPPPPPQCATFPHSQSTQMQSVESSISNDSTLGSGELIPRTDTDEPHTARVRRSEGQQVETDEVKSSVSAMVSPCHPHHASSSPMMGTDGAAHRQINLYERLTNPEFQAKIRKHEDQENHHRPQLGGGLREVTKGGMTTAVGLEFSSSLTGTTVVQSRSSAEGLTCKPTQFDSNTLESPYHLFRSVKTSSNDPGLLLNPASDSSSPCSTKGDSQTGSVHTTDPLEDKLNMESITQHNLSVAQAAASSFVKSLAGFGFNSTTGGFLFPSSTTASLSIPGSAPLLLNGVGLSSSSSAIRNTPLIRSSHQQPQFTHDIIPGVAQPVSPSSRSPNSPSIHDDTGNMSKILLGGSHYPTTTTSCPTPARRRHRTTFTQDQLQELEAAFQKSHYPDIYCREELARMTKLNEARIQLYVLKKCTGTDSTPNERTPPCLQVWFQNRRAKYRKQEKQLVKQQQQQHQQHHHQQQSQQSTGQYGSNFHNSNQQTQGPTSYTHPSIYPCSPPGTGNFLSSPPYHSSFPYPSCMSLPAHLLAPPPLGCPATSLPGLGGGTGIIGGYNPALSYISPHNMRGPCTTSMPGGGGGGGQSYDQTSPHTAARAMSGMNHSCSSGLSSNSSPLPPAELSTGVANSSSSPTDSMSASHRQDSSQSQLVPEISADPLMQRAAMAAAATAAAGMCHSQQNSASRPNVGSPGVHSSECTNRPSCYDRSVSSNHYSDSPAQGAGFEFSDLNSSCGDEAGGWKNSVTTDVNATDISNSVNLAVAAAAAMCQKQKILELQERDSSPQKRVSPVGSFLDRNQRQTDCIIDITRKLPSTELSSSLFGNKLFVPSSSFGATTVHSKPSQSVCTSMPIILPRHDLSRISSVDTSHSTFSALYDSATESHTDHITNSLLSSNFPSTDHSQQEVTENLLSSESELADIRNSALPVFAQTANRGFFPPFVPLGSYGRFVHPSKSTIYDQGRNLSPANEPGVSRSPITCPKSYTSSPQSDKLLNIVDNRDQSFPGMWSDKPSHSPNRSVYSPPTPLVGNSIRPNARSRVSDFLPVGINYNHEVIFSDYRFRGSPVNAAHPPRHPTSVQEISPDNSNPNGRPLGGGYCSAATEMSPSVTATNVMASRYQNLFWWTNGNTDPQAQTLKQEETSDVPVTEWCRTAGFGPVHGSPHSTSITNSILQYRT</sequence>
<evidence type="ECO:0000256" key="3">
    <source>
        <dbReference type="RuleBase" id="RU000682"/>
    </source>
</evidence>
<evidence type="ECO:0000259" key="5">
    <source>
        <dbReference type="PROSITE" id="PS50071"/>
    </source>
</evidence>
<dbReference type="CDD" id="cd00086">
    <property type="entry name" value="homeodomain"/>
    <property type="match status" value="1"/>
</dbReference>
<feature type="region of interest" description="Disordered" evidence="4">
    <location>
        <begin position="810"/>
        <end position="830"/>
    </location>
</feature>
<keyword evidence="2 3" id="KW-0371">Homeobox</keyword>
<feature type="compositionally biased region" description="Low complexity" evidence="4">
    <location>
        <begin position="737"/>
        <end position="772"/>
    </location>
</feature>
<feature type="region of interest" description="Disordered" evidence="4">
    <location>
        <begin position="325"/>
        <end position="356"/>
    </location>
</feature>
<dbReference type="InterPro" id="IPR001356">
    <property type="entry name" value="HD"/>
</dbReference>
<feature type="domain" description="Homeobox" evidence="5">
    <location>
        <begin position="496"/>
        <end position="579"/>
    </location>
</feature>
<feature type="compositionally biased region" description="Basic and acidic residues" evidence="4">
    <location>
        <begin position="173"/>
        <end position="189"/>
    </location>
</feature>
<gene>
    <name evidence="6" type="ORF">CDAUBV1_LOCUS12809</name>
</gene>
<dbReference type="EMBL" id="CAXLJL010000489">
    <property type="protein sequence ID" value="CAL5138199.1"/>
    <property type="molecule type" value="Genomic_DNA"/>
</dbReference>
<feature type="region of interest" description="Disordered" evidence="4">
    <location>
        <begin position="11"/>
        <end position="36"/>
    </location>
</feature>
<feature type="region of interest" description="Disordered" evidence="4">
    <location>
        <begin position="129"/>
        <end position="196"/>
    </location>
</feature>
<reference evidence="6" key="1">
    <citation type="submission" date="2024-06" db="EMBL/GenBank/DDBJ databases">
        <authorList>
            <person name="Liu X."/>
            <person name="Lenzi L."/>
            <person name="Haldenby T S."/>
            <person name="Uol C."/>
        </authorList>
    </citation>
    <scope>NUCLEOTIDE SEQUENCE</scope>
</reference>
<dbReference type="Proteomes" id="UP001497525">
    <property type="component" value="Unassembled WGS sequence"/>
</dbReference>
<comment type="subcellular location">
    <subcellularLocation>
        <location evidence="1 2 3">Nucleus</location>
    </subcellularLocation>
</comment>
<feature type="compositionally biased region" description="Polar residues" evidence="4">
    <location>
        <begin position="810"/>
        <end position="819"/>
    </location>
</feature>
<evidence type="ECO:0000313" key="6">
    <source>
        <dbReference type="EMBL" id="CAL5138199.1"/>
    </source>
</evidence>
<dbReference type="GO" id="GO:0000981">
    <property type="term" value="F:DNA-binding transcription factor activity, RNA polymerase II-specific"/>
    <property type="evidence" value="ECO:0007669"/>
    <property type="project" value="TreeGrafter"/>
</dbReference>
<feature type="region of interest" description="Disordered" evidence="4">
    <location>
        <begin position="1091"/>
        <end position="1158"/>
    </location>
</feature>
<name>A0AAV2TPM6_CALDB</name>
<evidence type="ECO:0000313" key="7">
    <source>
        <dbReference type="Proteomes" id="UP001497525"/>
    </source>
</evidence>
<feature type="compositionally biased region" description="Polar residues" evidence="4">
    <location>
        <begin position="1206"/>
        <end position="1219"/>
    </location>
</feature>
<accession>A0AAV2TPM6</accession>
<dbReference type="SUPFAM" id="SSF46689">
    <property type="entry name" value="Homeodomain-like"/>
    <property type="match status" value="1"/>
</dbReference>